<keyword evidence="7 10" id="KW-0175">Coiled coil</keyword>
<reference evidence="11" key="2">
    <citation type="submission" date="2020-06" db="EMBL/GenBank/DDBJ databases">
        <title>Helianthus annuus Genome sequencing and assembly Release 2.</title>
        <authorList>
            <person name="Gouzy J."/>
            <person name="Langlade N."/>
            <person name="Munos S."/>
        </authorList>
    </citation>
    <scope>NUCLEOTIDE SEQUENCE</scope>
    <source>
        <tissue evidence="11">Leaves</tissue>
    </source>
</reference>
<dbReference type="GO" id="GO:0005789">
    <property type="term" value="C:endoplasmic reticulum membrane"/>
    <property type="evidence" value="ECO:0007669"/>
    <property type="project" value="UniProtKB-SubCell"/>
</dbReference>
<evidence type="ECO:0000313" key="11">
    <source>
        <dbReference type="EMBL" id="KAF5756024.1"/>
    </source>
</evidence>
<dbReference type="PANTHER" id="PTHR32219">
    <property type="entry name" value="RNA-BINDING PROTEIN YLMH-RELATED"/>
    <property type="match status" value="1"/>
</dbReference>
<name>A0A9K3GVR7_HELAN</name>
<dbReference type="Proteomes" id="UP000215914">
    <property type="component" value="Unassembled WGS sequence"/>
</dbReference>
<keyword evidence="4" id="KW-0812">Transmembrane</keyword>
<gene>
    <name evidence="11" type="ORF">HanXRQr2_Chr17g0809751</name>
</gene>
<organism evidence="11 12">
    <name type="scientific">Helianthus annuus</name>
    <name type="common">Common sunflower</name>
    <dbReference type="NCBI Taxonomy" id="4232"/>
    <lineage>
        <taxon>Eukaryota</taxon>
        <taxon>Viridiplantae</taxon>
        <taxon>Streptophyta</taxon>
        <taxon>Embryophyta</taxon>
        <taxon>Tracheophyta</taxon>
        <taxon>Spermatophyta</taxon>
        <taxon>Magnoliopsida</taxon>
        <taxon>eudicotyledons</taxon>
        <taxon>Gunneridae</taxon>
        <taxon>Pentapetalae</taxon>
        <taxon>asterids</taxon>
        <taxon>campanulids</taxon>
        <taxon>Asterales</taxon>
        <taxon>Asteraceae</taxon>
        <taxon>Asteroideae</taxon>
        <taxon>Heliantheae alliance</taxon>
        <taxon>Heliantheae</taxon>
        <taxon>Helianthus</taxon>
    </lineage>
</organism>
<proteinExistence type="inferred from homology"/>
<evidence type="ECO:0000256" key="9">
    <source>
        <dbReference type="ARBA" id="ARBA00038080"/>
    </source>
</evidence>
<feature type="coiled-coil region" evidence="10">
    <location>
        <begin position="66"/>
        <end position="93"/>
    </location>
</feature>
<dbReference type="Gramene" id="mRNA:HanXRQr2_Chr17g0809751">
    <property type="protein sequence ID" value="mRNA:HanXRQr2_Chr17g0809751"/>
    <property type="gene ID" value="HanXRQr2_Chr17g0809751"/>
</dbReference>
<evidence type="ECO:0000256" key="1">
    <source>
        <dbReference type="ARBA" id="ARBA00004162"/>
    </source>
</evidence>
<comment type="caution">
    <text evidence="11">The sequence shown here is derived from an EMBL/GenBank/DDBJ whole genome shotgun (WGS) entry which is preliminary data.</text>
</comment>
<evidence type="ECO:0000256" key="8">
    <source>
        <dbReference type="ARBA" id="ARBA00023136"/>
    </source>
</evidence>
<evidence type="ECO:0000256" key="10">
    <source>
        <dbReference type="SAM" id="Coils"/>
    </source>
</evidence>
<keyword evidence="5" id="KW-0256">Endoplasmic reticulum</keyword>
<evidence type="ECO:0000256" key="4">
    <source>
        <dbReference type="ARBA" id="ARBA00022692"/>
    </source>
</evidence>
<accession>A0A9K3GVR7</accession>
<keyword evidence="12" id="KW-1185">Reference proteome</keyword>
<dbReference type="GO" id="GO:0005886">
    <property type="term" value="C:plasma membrane"/>
    <property type="evidence" value="ECO:0007669"/>
    <property type="project" value="UniProtKB-SubCell"/>
</dbReference>
<dbReference type="EMBL" id="MNCJ02000332">
    <property type="protein sequence ID" value="KAF5756024.1"/>
    <property type="molecule type" value="Genomic_DNA"/>
</dbReference>
<evidence type="ECO:0000256" key="2">
    <source>
        <dbReference type="ARBA" id="ARBA00004389"/>
    </source>
</evidence>
<evidence type="ECO:0000256" key="7">
    <source>
        <dbReference type="ARBA" id="ARBA00023054"/>
    </source>
</evidence>
<reference evidence="11" key="1">
    <citation type="journal article" date="2017" name="Nature">
        <title>The sunflower genome provides insights into oil metabolism, flowering and Asterid evolution.</title>
        <authorList>
            <person name="Badouin H."/>
            <person name="Gouzy J."/>
            <person name="Grassa C.J."/>
            <person name="Murat F."/>
            <person name="Staton S.E."/>
            <person name="Cottret L."/>
            <person name="Lelandais-Briere C."/>
            <person name="Owens G.L."/>
            <person name="Carrere S."/>
            <person name="Mayjonade B."/>
            <person name="Legrand L."/>
            <person name="Gill N."/>
            <person name="Kane N.C."/>
            <person name="Bowers J.E."/>
            <person name="Hubner S."/>
            <person name="Bellec A."/>
            <person name="Berard A."/>
            <person name="Berges H."/>
            <person name="Blanchet N."/>
            <person name="Boniface M.C."/>
            <person name="Brunel D."/>
            <person name="Catrice O."/>
            <person name="Chaidir N."/>
            <person name="Claudel C."/>
            <person name="Donnadieu C."/>
            <person name="Faraut T."/>
            <person name="Fievet G."/>
            <person name="Helmstetter N."/>
            <person name="King M."/>
            <person name="Knapp S.J."/>
            <person name="Lai Z."/>
            <person name="Le Paslier M.C."/>
            <person name="Lippi Y."/>
            <person name="Lorenzon L."/>
            <person name="Mandel J.R."/>
            <person name="Marage G."/>
            <person name="Marchand G."/>
            <person name="Marquand E."/>
            <person name="Bret-Mestries E."/>
            <person name="Morien E."/>
            <person name="Nambeesan S."/>
            <person name="Nguyen T."/>
            <person name="Pegot-Espagnet P."/>
            <person name="Pouilly N."/>
            <person name="Raftis F."/>
            <person name="Sallet E."/>
            <person name="Schiex T."/>
            <person name="Thomas J."/>
            <person name="Vandecasteele C."/>
            <person name="Vares D."/>
            <person name="Vear F."/>
            <person name="Vautrin S."/>
            <person name="Crespi M."/>
            <person name="Mangin B."/>
            <person name="Burke J.M."/>
            <person name="Salse J."/>
            <person name="Munos S."/>
            <person name="Vincourt P."/>
            <person name="Rieseberg L.H."/>
            <person name="Langlade N.B."/>
        </authorList>
    </citation>
    <scope>NUCLEOTIDE SEQUENCE</scope>
    <source>
        <tissue evidence="11">Leaves</tissue>
    </source>
</reference>
<dbReference type="PANTHER" id="PTHR32219:SF24">
    <property type="entry name" value="PROTON PUMP-INTERACTOR"/>
    <property type="match status" value="1"/>
</dbReference>
<evidence type="ECO:0000256" key="3">
    <source>
        <dbReference type="ARBA" id="ARBA00022475"/>
    </source>
</evidence>
<keyword evidence="6" id="KW-1133">Transmembrane helix</keyword>
<keyword evidence="8" id="KW-0472">Membrane</keyword>
<comment type="subcellular location">
    <subcellularLocation>
        <location evidence="1">Cell membrane</location>
        <topology evidence="1">Single-pass membrane protein</topology>
    </subcellularLocation>
    <subcellularLocation>
        <location evidence="2">Endoplasmic reticulum membrane</location>
        <topology evidence="2">Single-pass membrane protein</topology>
    </subcellularLocation>
</comment>
<evidence type="ECO:0000256" key="5">
    <source>
        <dbReference type="ARBA" id="ARBA00022824"/>
    </source>
</evidence>
<keyword evidence="3" id="KW-1003">Cell membrane</keyword>
<comment type="similarity">
    <text evidence="9">Belongs to the plant Proton pump-interactor protein family.</text>
</comment>
<evidence type="ECO:0000313" key="12">
    <source>
        <dbReference type="Proteomes" id="UP000215914"/>
    </source>
</evidence>
<evidence type="ECO:0000256" key="6">
    <source>
        <dbReference type="ARBA" id="ARBA00022989"/>
    </source>
</evidence>
<dbReference type="AlphaFoldDB" id="A0A9K3GVR7"/>
<sequence length="277" mass="32965">MNLAICKVDFLAVACKLLKCAICKILFPYILLAIVFDLLKYLDFFKLSEMNKQKGCDVPGIHIHHMKEIEEQYQLLNRERSRINEKLAQEMADEQQINQKLLRFLDLDKQIEWRMLEIESLQRWDPDKLKLNLPISSVSRTTGVYCLTGKDAQTPVRPDLKRCQKRLVKKERMDINYLKEVQEEHICSMKSSEIPYSGTQELTDMIESMLQRIQHGNKKRADEMKICQQLSNFLETKESYIAPESRPHWYTLQRRSKRDTNYERYRWQHKLNSVGLH</sequence>
<protein>
    <submittedName>
        <fullName evidence="11">Uncharacterized protein</fullName>
    </submittedName>
</protein>
<dbReference type="InterPro" id="IPR055282">
    <property type="entry name" value="PPI1-4"/>
</dbReference>